<evidence type="ECO:0000256" key="1">
    <source>
        <dbReference type="SAM" id="MobiDB-lite"/>
    </source>
</evidence>
<feature type="region of interest" description="Disordered" evidence="1">
    <location>
        <begin position="401"/>
        <end position="440"/>
    </location>
</feature>
<proteinExistence type="predicted"/>
<dbReference type="AlphaFoldDB" id="A0A3R7MW16"/>
<feature type="transmembrane region" description="Helical" evidence="2">
    <location>
        <begin position="116"/>
        <end position="135"/>
    </location>
</feature>
<dbReference type="Proteomes" id="UP000283509">
    <property type="component" value="Unassembled WGS sequence"/>
</dbReference>
<evidence type="ECO:0000256" key="2">
    <source>
        <dbReference type="SAM" id="Phobius"/>
    </source>
</evidence>
<reference evidence="3 4" key="1">
    <citation type="submission" date="2018-04" db="EMBL/GenBank/DDBJ databases">
        <authorList>
            <person name="Zhang X."/>
            <person name="Yuan J."/>
            <person name="Li F."/>
            <person name="Xiang J."/>
        </authorList>
    </citation>
    <scope>NUCLEOTIDE SEQUENCE [LARGE SCALE GENOMIC DNA]</scope>
    <source>
        <tissue evidence="3">Muscle</tissue>
    </source>
</reference>
<accession>A0A3R7MW16</accession>
<organism evidence="3 4">
    <name type="scientific">Penaeus vannamei</name>
    <name type="common">Whiteleg shrimp</name>
    <name type="synonym">Litopenaeus vannamei</name>
    <dbReference type="NCBI Taxonomy" id="6689"/>
    <lineage>
        <taxon>Eukaryota</taxon>
        <taxon>Metazoa</taxon>
        <taxon>Ecdysozoa</taxon>
        <taxon>Arthropoda</taxon>
        <taxon>Crustacea</taxon>
        <taxon>Multicrustacea</taxon>
        <taxon>Malacostraca</taxon>
        <taxon>Eumalacostraca</taxon>
        <taxon>Eucarida</taxon>
        <taxon>Decapoda</taxon>
        <taxon>Dendrobranchiata</taxon>
        <taxon>Penaeoidea</taxon>
        <taxon>Penaeidae</taxon>
        <taxon>Penaeus</taxon>
    </lineage>
</organism>
<feature type="transmembrane region" description="Helical" evidence="2">
    <location>
        <begin position="90"/>
        <end position="110"/>
    </location>
</feature>
<comment type="caution">
    <text evidence="3">The sequence shown here is derived from an EMBL/GenBank/DDBJ whole genome shotgun (WGS) entry which is preliminary data.</text>
</comment>
<feature type="transmembrane region" description="Helical" evidence="2">
    <location>
        <begin position="195"/>
        <end position="211"/>
    </location>
</feature>
<name>A0A3R7MW16_PENVA</name>
<dbReference type="EMBL" id="QCYY01002343">
    <property type="protein sequence ID" value="ROT71105.1"/>
    <property type="molecule type" value="Genomic_DNA"/>
</dbReference>
<evidence type="ECO:0000313" key="3">
    <source>
        <dbReference type="EMBL" id="ROT71105.1"/>
    </source>
</evidence>
<evidence type="ECO:0000313" key="4">
    <source>
        <dbReference type="Proteomes" id="UP000283509"/>
    </source>
</evidence>
<keyword evidence="2" id="KW-1133">Transmembrane helix</keyword>
<feature type="transmembrane region" description="Helical" evidence="2">
    <location>
        <begin position="170"/>
        <end position="188"/>
    </location>
</feature>
<keyword evidence="2" id="KW-0812">Transmembrane</keyword>
<sequence length="440" mass="49029">MNSPIPLFLSNSLILHFSYSLILHQLYFPLVFTSPYPFYLIFSSPSLSLSYSLILHLSFLHFFISYYLPSLTLLPYSSSSPPIPSFSTSLIPLSLHLLFSSHHYTIPLFLTSHSLILHFSFSLISPILFSPLYYSPVPHLPFLHSPLSLHLLFSSLPYTTPLFLTSHSLILPYLFISYSSLSLILLPYSSPLIPSFSLISSSPILFSPLYYSPTSHSPLLHLLFSSLPYTTPLFLTSHSLILHFSHALISSSPIPFSPLYYSPIPHLLLSVMDSVTTFGAAPSNIGPALALAFSPKSSLSFKEKGWRPRPRLPWSWANLTNSTPEAADESPLQKHCVGPRLNNTSRLLSNINTSQGLEDLRRVRFPSGLPPLCFFLHSALIPDGRPACVLNIPHETRGPIDGLPACRGRLEPTGTDGGSSIRATGCHRRRTRRGRRRQLV</sequence>
<keyword evidence="4" id="KW-1185">Reference proteome</keyword>
<feature type="transmembrane region" description="Helical" evidence="2">
    <location>
        <begin position="48"/>
        <end position="69"/>
    </location>
</feature>
<protein>
    <submittedName>
        <fullName evidence="3">Uncharacterized protein</fullName>
    </submittedName>
</protein>
<gene>
    <name evidence="3" type="ORF">C7M84_010595</name>
</gene>
<feature type="compositionally biased region" description="Basic residues" evidence="1">
    <location>
        <begin position="425"/>
        <end position="440"/>
    </location>
</feature>
<reference evidence="3 4" key="2">
    <citation type="submission" date="2019-01" db="EMBL/GenBank/DDBJ databases">
        <title>The decoding of complex shrimp genome reveals the adaptation for benthos swimmer, frequently molting mechanism and breeding impact on genome.</title>
        <authorList>
            <person name="Sun Y."/>
            <person name="Gao Y."/>
            <person name="Yu Y."/>
        </authorList>
    </citation>
    <scope>NUCLEOTIDE SEQUENCE [LARGE SCALE GENOMIC DNA]</scope>
    <source>
        <tissue evidence="3">Muscle</tissue>
    </source>
</reference>
<keyword evidence="2" id="KW-0472">Membrane</keyword>